<gene>
    <name evidence="2" type="ORF">VP1G_04799</name>
</gene>
<sequence length="202" mass="20707">MKKSQAKTGKAILARPGLRSPAAAAALVLVALDPPEAVVPVAPAEPVSVPDAVSAELEAEEPEPPAPPAPPEIELAPDGVDPLDVALPVLVPPEPPEPPEMETETETETEPGPVADGVELGDGPELADDATELADDAAELAAVELPDVDVAEVPNDVVEALVPVPPLESDAELAVLDPDTAEDPDPDAVDKMLIDWVVEADI</sequence>
<evidence type="ECO:0000313" key="2">
    <source>
        <dbReference type="EMBL" id="KUI57478.1"/>
    </source>
</evidence>
<organism evidence="2 3">
    <name type="scientific">Cytospora mali</name>
    <name type="common">Apple Valsa canker fungus</name>
    <name type="synonym">Valsa mali</name>
    <dbReference type="NCBI Taxonomy" id="578113"/>
    <lineage>
        <taxon>Eukaryota</taxon>
        <taxon>Fungi</taxon>
        <taxon>Dikarya</taxon>
        <taxon>Ascomycota</taxon>
        <taxon>Pezizomycotina</taxon>
        <taxon>Sordariomycetes</taxon>
        <taxon>Sordariomycetidae</taxon>
        <taxon>Diaporthales</taxon>
        <taxon>Cytosporaceae</taxon>
        <taxon>Cytospora</taxon>
    </lineage>
</organism>
<feature type="region of interest" description="Disordered" evidence="1">
    <location>
        <begin position="50"/>
        <end position="123"/>
    </location>
</feature>
<dbReference type="AlphaFoldDB" id="A0A194V0P6"/>
<name>A0A194V0P6_CYTMA</name>
<reference evidence="3" key="1">
    <citation type="submission" date="2014-12" db="EMBL/GenBank/DDBJ databases">
        <title>Genome Sequence of Valsa Canker Pathogens Uncovers a Specific Adaption of Colonization on Woody Bark.</title>
        <authorList>
            <person name="Yin Z."/>
            <person name="Liu H."/>
            <person name="Gao X."/>
            <person name="Li Z."/>
            <person name="Song N."/>
            <person name="Ke X."/>
            <person name="Dai Q."/>
            <person name="Wu Y."/>
            <person name="Sun Y."/>
            <person name="Xu J.-R."/>
            <person name="Kang Z.K."/>
            <person name="Wang L."/>
            <person name="Huang L."/>
        </authorList>
    </citation>
    <scope>NUCLEOTIDE SEQUENCE [LARGE SCALE GENOMIC DNA]</scope>
    <source>
        <strain evidence="3">SXYL134</strain>
    </source>
</reference>
<feature type="compositionally biased region" description="Low complexity" evidence="1">
    <location>
        <begin position="72"/>
        <end position="89"/>
    </location>
</feature>
<proteinExistence type="predicted"/>
<feature type="compositionally biased region" description="Acidic residues" evidence="1">
    <location>
        <begin position="97"/>
        <end position="109"/>
    </location>
</feature>
<protein>
    <submittedName>
        <fullName evidence="2">Uncharacterized protein</fullName>
    </submittedName>
</protein>
<dbReference type="EMBL" id="KN714700">
    <property type="protein sequence ID" value="KUI57478.1"/>
    <property type="molecule type" value="Genomic_DNA"/>
</dbReference>
<keyword evidence="3" id="KW-1185">Reference proteome</keyword>
<evidence type="ECO:0000256" key="1">
    <source>
        <dbReference type="SAM" id="MobiDB-lite"/>
    </source>
</evidence>
<dbReference type="Proteomes" id="UP000078576">
    <property type="component" value="Unassembled WGS sequence"/>
</dbReference>
<evidence type="ECO:0000313" key="3">
    <source>
        <dbReference type="Proteomes" id="UP000078576"/>
    </source>
</evidence>
<accession>A0A194V0P6</accession>